<dbReference type="Proteomes" id="UP000034668">
    <property type="component" value="Unassembled WGS sequence"/>
</dbReference>
<dbReference type="Proteomes" id="UP000034672">
    <property type="component" value="Unassembled WGS sequence"/>
</dbReference>
<dbReference type="EMBL" id="JJQI01000065">
    <property type="protein sequence ID" value="KKH39346.1"/>
    <property type="molecule type" value="Genomic_DNA"/>
</dbReference>
<evidence type="ECO:0000313" key="72">
    <source>
        <dbReference type="Proteomes" id="UP000034142"/>
    </source>
</evidence>
<evidence type="ECO:0000313" key="100">
    <source>
        <dbReference type="Proteomes" id="UP000034758"/>
    </source>
</evidence>
<evidence type="ECO:0000313" key="61">
    <source>
        <dbReference type="Proteomes" id="UP000033878"/>
    </source>
</evidence>
<dbReference type="PATRIC" id="fig|2209.39.peg.3882"/>
<dbReference type="Proteomes" id="UP000033835">
    <property type="component" value="Unassembled WGS sequence"/>
</dbReference>
<dbReference type="Proteomes" id="UP000033933">
    <property type="component" value="Unassembled WGS sequence"/>
</dbReference>
<dbReference type="Proteomes" id="UP000034692">
    <property type="component" value="Unassembled WGS sequence"/>
</dbReference>
<dbReference type="Proteomes" id="UP000034937">
    <property type="component" value="Unassembled WGS sequence"/>
</dbReference>
<evidence type="ECO:0000313" key="90">
    <source>
        <dbReference type="Proteomes" id="UP000034547"/>
    </source>
</evidence>
<dbReference type="EMBL" id="JJQW01000033">
    <property type="protein sequence ID" value="KKH89685.1"/>
    <property type="molecule type" value="Genomic_DNA"/>
</dbReference>
<dbReference type="Proteomes" id="UP000034597">
    <property type="component" value="Unassembled WGS sequence"/>
</dbReference>
<evidence type="ECO:0000313" key="28">
    <source>
        <dbReference type="EMBL" id="KKG97817.1"/>
    </source>
</evidence>
<dbReference type="Proteomes" id="UP000034424">
    <property type="component" value="Unassembled WGS sequence"/>
</dbReference>
<dbReference type="EMBL" id="JJQG01000082">
    <property type="protein sequence ID" value="KKH38854.1"/>
    <property type="molecule type" value="Genomic_DNA"/>
</dbReference>
<dbReference type="Proteomes" id="UP000034566">
    <property type="component" value="Unassembled WGS sequence"/>
</dbReference>
<evidence type="ECO:0000313" key="55">
    <source>
        <dbReference type="EMBL" id="KKH96183.1"/>
    </source>
</evidence>
<dbReference type="CDD" id="cd00093">
    <property type="entry name" value="HTH_XRE"/>
    <property type="match status" value="1"/>
</dbReference>
<dbReference type="Proteomes" id="UP000034047">
    <property type="component" value="Unassembled WGS sequence"/>
</dbReference>
<evidence type="ECO:0000313" key="95">
    <source>
        <dbReference type="Proteomes" id="UP000034667"/>
    </source>
</evidence>
<dbReference type="EMBL" id="JJQD01000105">
    <property type="protein sequence ID" value="KKH28078.1"/>
    <property type="molecule type" value="Genomic_DNA"/>
</dbReference>
<evidence type="ECO:0000313" key="78">
    <source>
        <dbReference type="Proteomes" id="UP000034232"/>
    </source>
</evidence>
<dbReference type="Proteomes" id="UP000034259">
    <property type="component" value="Unassembled WGS sequence"/>
</dbReference>
<protein>
    <recommendedName>
        <fullName evidence="2">HTH cro/C1-type domain-containing protein</fullName>
    </recommendedName>
</protein>
<dbReference type="EMBL" id="JJOR01000145">
    <property type="protein sequence ID" value="KKG00695.1"/>
    <property type="molecule type" value="Genomic_DNA"/>
</dbReference>
<evidence type="ECO:0000313" key="8">
    <source>
        <dbReference type="EMBL" id="KKG37994.1"/>
    </source>
</evidence>
<dbReference type="EMBL" id="JJPO01000026">
    <property type="protein sequence ID" value="KKG75709.1"/>
    <property type="molecule type" value="Genomic_DNA"/>
</dbReference>
<evidence type="ECO:0000313" key="37">
    <source>
        <dbReference type="EMBL" id="KKH32059.1"/>
    </source>
</evidence>
<name>A0A0F8J6U5_METMZ</name>
<evidence type="ECO:0000313" key="80">
    <source>
        <dbReference type="Proteomes" id="UP000034259"/>
    </source>
</evidence>
<dbReference type="Proteomes" id="UP000034001">
    <property type="component" value="Unassembled WGS sequence"/>
</dbReference>
<organism evidence="28 59">
    <name type="scientific">Methanosarcina mazei</name>
    <name type="common">Methanosarcina frisia</name>
    <dbReference type="NCBI Taxonomy" id="2209"/>
    <lineage>
        <taxon>Archaea</taxon>
        <taxon>Methanobacteriati</taxon>
        <taxon>Methanobacteriota</taxon>
        <taxon>Stenosarchaea group</taxon>
        <taxon>Methanomicrobia</taxon>
        <taxon>Methanosarcinales</taxon>
        <taxon>Methanosarcinaceae</taxon>
        <taxon>Methanosarcina</taxon>
    </lineage>
</organism>
<dbReference type="Proteomes" id="UP000034450">
    <property type="component" value="Unassembled WGS sequence"/>
</dbReference>
<dbReference type="Proteomes" id="UP000034151">
    <property type="component" value="Unassembled WGS sequence"/>
</dbReference>
<gene>
    <name evidence="8" type="ORF">DU30_17755</name>
    <name evidence="3" type="ORF">DU31_13965</name>
    <name evidence="14" type="ORF">DU33_15525</name>
    <name evidence="5" type="ORF">DU34_08380</name>
    <name evidence="10" type="ORF">DU35_13420</name>
    <name evidence="12" type="ORF">DU36_14705</name>
    <name evidence="36" type="ORF">DU37_01810</name>
    <name evidence="13" type="ORF">DU38_14700</name>
    <name evidence="9" type="ORF">DU39_17895</name>
    <name evidence="4" type="ORF">DU40_14025</name>
    <name evidence="11" type="ORF">DU41_19130</name>
    <name evidence="30" type="ORF">DU42_13320</name>
    <name evidence="18" type="ORF">DU43_00535</name>
    <name evidence="32" type="ORF">DU44_01175</name>
    <name evidence="17" type="ORF">DU45_11145</name>
    <name evidence="19" type="ORF">DU46_17305</name>
    <name evidence="33" type="ORF">DU48_19725</name>
    <name evidence="7" type="ORF">DU49_15520</name>
    <name evidence="40" type="ORF">DU50_19705</name>
    <name evidence="31" type="ORF">DU51_11090</name>
    <name evidence="6" type="ORF">DU52_00090</name>
    <name evidence="38" type="ORF">DU54_10550</name>
    <name evidence="21" type="ORF">DU55_10210</name>
    <name evidence="27" type="ORF">DU56_14125</name>
    <name evidence="23" type="ORF">DU57_14800</name>
    <name evidence="35" type="ORF">DU58_09685</name>
    <name evidence="25" type="ORF">DU59_15230</name>
    <name evidence="37" type="ORF">DU60_18460</name>
    <name evidence="22" type="ORF">DU61_15475</name>
    <name evidence="29" type="ORF">DU62_10765</name>
    <name evidence="20" type="ORF">DU63_09995</name>
    <name evidence="15" type="ORF">DU64_19765</name>
    <name evidence="34" type="ORF">DU65_01740</name>
    <name evidence="26" type="ORF">DU66_04300</name>
    <name evidence="16" type="ORF">DU67_13625</name>
    <name evidence="28" type="ORF">DU68_13760</name>
    <name evidence="24" type="ORF">DU69_09115</name>
    <name evidence="39" type="ORF">DU71_17205</name>
    <name evidence="43" type="ORF">DU72_14735</name>
    <name evidence="47" type="ORF">DU73_17695</name>
    <name evidence="44" type="ORF">DU74_15875</name>
    <name evidence="45" type="ORF">DU75_15050</name>
    <name evidence="42" type="ORF">DU76_13930</name>
    <name evidence="48" type="ORF">DU77_09275</name>
    <name evidence="50" type="ORF">DU78_04090</name>
    <name evidence="55" type="ORF">DU79_11575</name>
    <name evidence="51" type="ORF">DU80_04075</name>
    <name evidence="57" type="ORF">DU81_08675</name>
    <name evidence="52" type="ORF">DU82_06605</name>
    <name evidence="56" type="ORF">DU83_12515</name>
    <name evidence="54" type="ORF">DU84_17715</name>
    <name evidence="41" type="ORF">DU85_18125</name>
    <name evidence="49" type="ORF">DU86_07855</name>
    <name evidence="46" type="ORF">DU87_09285</name>
    <name evidence="53" type="ORF">DU88_11345</name>
</gene>
<dbReference type="Proteomes" id="UP000034298">
    <property type="component" value="Unassembled WGS sequence"/>
</dbReference>
<dbReference type="AlphaFoldDB" id="A0A0F8J6U5"/>
<evidence type="ECO:0000313" key="89">
    <source>
        <dbReference type="Proteomes" id="UP000034468"/>
    </source>
</evidence>
<dbReference type="EMBL" id="JJPT01000085">
    <property type="protein sequence ID" value="KKG91026.1"/>
    <property type="molecule type" value="Genomic_DNA"/>
</dbReference>
<evidence type="ECO:0000313" key="88">
    <source>
        <dbReference type="Proteomes" id="UP000034450"/>
    </source>
</evidence>
<evidence type="ECO:0000313" key="82">
    <source>
        <dbReference type="Proteomes" id="UP000034298"/>
    </source>
</evidence>
<dbReference type="EMBL" id="JJPD01000093">
    <property type="protein sequence ID" value="KKG41552.1"/>
    <property type="molecule type" value="Genomic_DNA"/>
</dbReference>
<dbReference type="Proteomes" id="UP000034253">
    <property type="component" value="Unassembled WGS sequence"/>
</dbReference>
<dbReference type="SMART" id="SM00530">
    <property type="entry name" value="HTH_XRE"/>
    <property type="match status" value="1"/>
</dbReference>
<evidence type="ECO:0000313" key="27">
    <source>
        <dbReference type="EMBL" id="KKG96206.1"/>
    </source>
</evidence>
<dbReference type="Proteomes" id="UP000033987">
    <property type="component" value="Unassembled WGS sequence"/>
</dbReference>
<evidence type="ECO:0000313" key="11">
    <source>
        <dbReference type="EMBL" id="KKG45181.1"/>
    </source>
</evidence>
<evidence type="ECO:0000313" key="85">
    <source>
        <dbReference type="Proteomes" id="UP000034399"/>
    </source>
</evidence>
<dbReference type="EMBL" id="JJPB01000064">
    <property type="protein sequence ID" value="KKG32278.1"/>
    <property type="molecule type" value="Genomic_DNA"/>
</dbReference>
<evidence type="ECO:0000313" key="93">
    <source>
        <dbReference type="Proteomes" id="UP000034597"/>
    </source>
</evidence>
<dbReference type="Proteomes" id="UP000034399">
    <property type="component" value="Unassembled WGS sequence"/>
</dbReference>
<evidence type="ECO:0000313" key="3">
    <source>
        <dbReference type="EMBL" id="KKG00695.1"/>
    </source>
</evidence>
<dbReference type="Proteomes" id="UP000034657">
    <property type="component" value="Unassembled WGS sequence"/>
</dbReference>
<dbReference type="EMBL" id="JJPJ01000085">
    <property type="protein sequence ID" value="KKG61300.1"/>
    <property type="molecule type" value="Genomic_DNA"/>
</dbReference>
<evidence type="ECO:0000313" key="76">
    <source>
        <dbReference type="Proteomes" id="UP000034195"/>
    </source>
</evidence>
<dbReference type="Proteomes" id="UP000034921">
    <property type="component" value="Unassembled WGS sequence"/>
</dbReference>
<evidence type="ECO:0000313" key="21">
    <source>
        <dbReference type="EMBL" id="KKG80714.1"/>
    </source>
</evidence>
<evidence type="ECO:0000313" key="45">
    <source>
        <dbReference type="EMBL" id="KKH63491.1"/>
    </source>
</evidence>
<evidence type="ECO:0000313" key="34">
    <source>
        <dbReference type="EMBL" id="KKH24656.1"/>
    </source>
</evidence>
<evidence type="ECO:0000313" key="94">
    <source>
        <dbReference type="Proteomes" id="UP000034657"/>
    </source>
</evidence>
<dbReference type="EMBL" id="JJQM01000150">
    <property type="protein sequence ID" value="KKH52157.1"/>
    <property type="molecule type" value="Genomic_DNA"/>
</dbReference>
<evidence type="ECO:0000313" key="39">
    <source>
        <dbReference type="EMBL" id="KKH39346.1"/>
    </source>
</evidence>
<feature type="domain" description="HTH cro/C1-type" evidence="2">
    <location>
        <begin position="77"/>
        <end position="124"/>
    </location>
</feature>
<evidence type="ECO:0000313" key="104">
    <source>
        <dbReference type="Proteomes" id="UP000034872"/>
    </source>
</evidence>
<evidence type="ECO:0000313" key="68">
    <source>
        <dbReference type="Proteomes" id="UP000034040"/>
    </source>
</evidence>
<dbReference type="EMBL" id="JJPE01000061">
    <property type="protein sequence ID" value="KKG45181.1"/>
    <property type="molecule type" value="Genomic_DNA"/>
</dbReference>
<evidence type="ECO:0000313" key="91">
    <source>
        <dbReference type="Proteomes" id="UP000034566"/>
    </source>
</evidence>
<dbReference type="Proteomes" id="UP000034872">
    <property type="component" value="Unassembled WGS sequence"/>
</dbReference>
<evidence type="ECO:0000313" key="46">
    <source>
        <dbReference type="EMBL" id="KKH65225.1"/>
    </source>
</evidence>
<evidence type="ECO:0000313" key="18">
    <source>
        <dbReference type="EMBL" id="KKG68648.1"/>
    </source>
</evidence>
<dbReference type="Proteomes" id="UP000034243">
    <property type="component" value="Unassembled WGS sequence"/>
</dbReference>
<evidence type="ECO:0000313" key="5">
    <source>
        <dbReference type="EMBL" id="KKG12083.1"/>
    </source>
</evidence>
<dbReference type="EMBL" id="JJQK01000094">
    <property type="protein sequence ID" value="KKH52763.1"/>
    <property type="molecule type" value="Genomic_DNA"/>
</dbReference>
<reference evidence="58 59" key="1">
    <citation type="journal article" date="2015" name="ISME J.">
        <title>Genomic and phenotypic differentiation among Methanosarcina mazei populations from Columbia River sediment.</title>
        <authorList>
            <person name="Youngblut N.D."/>
            <person name="Wirth J.S."/>
            <person name="Henriksen J.R."/>
            <person name="Smith M."/>
            <person name="Simon H."/>
            <person name="Metcalf W.W."/>
            <person name="Whitaker R.J."/>
        </authorList>
    </citation>
    <scope>NUCLEOTIDE SEQUENCE [LARGE SCALE GENOMIC DNA]</scope>
    <source>
        <strain evidence="32 70">1.F.A.1A.3</strain>
        <strain evidence="33 99">1.F.A.1B.3</strain>
        <strain evidence="34 65">1.F.A.1B.4</strain>
        <strain evidence="35 77">1.F.A.2.8</strain>
        <strain evidence="37 105">1.F.M.0.5</strain>
        <strain evidence="36 83">1.H.A.0.1</strain>
        <strain evidence="38 100">1.H.A.1A.1</strain>
        <strain evidence="40 67">1.H.A.1A.3</strain>
        <strain evidence="39 97">1.H.A.1A.4</strain>
        <strain evidence="41 60">1.H.A.1A.6</strain>
        <strain evidence="43 80">1.H.A.2.1</strain>
        <strain evidence="42 78">1.H.A.2.3</strain>
        <strain evidence="44 88">1.H.A.2.6</strain>
        <strain evidence="45 98">1.H.A.2.7</strain>
        <strain evidence="47">1.H.A.2.8</strain>
        <strain evidence="46 64">1.H.M.0.1</strain>
        <strain evidence="49 106">1.H.M.1A.1</strain>
        <strain evidence="48 68">1.H.M.1A.2</strain>
        <strain evidence="50 103">1.H.M.1A.3</strain>
        <strain evidence="51 74">1.H.M.2.1</strain>
        <strain evidence="52 58">1.H.M.2.2</strain>
        <strain evidence="53 107">1.H.M.2.3</strain>
        <strain evidence="55 96">1.H.M.2.4</strain>
        <strain evidence="54 104">1.H.T.2.1</strain>
        <strain evidence="57 62">1.H.T.2.3</strain>
        <strain evidence="56 90">1.H.T.2.5</strain>
        <strain evidence="3 72">2.F.A.2.3</strain>
        <strain evidence="4 93">2.F.T.0.2</strain>
        <strain evidence="5 69">2.F.T.2.6</strain>
        <strain evidence="6 85">3.F.A.1A.1</strain>
        <strain evidence="7 61">3.F.A.1A.3</strain>
        <strain evidence="8 82">3.F.A.1B.1</strain>
        <strain evidence="10 92">3.F.A.2.12</strain>
        <strain evidence="11 95">3.F.A.2.3</strain>
        <strain evidence="9 73">3.F.A.2.5</strain>
        <strain evidence="13 76">3.F.A.2.6</strain>
        <strain evidence="12">3.F.A.2.7</strain>
        <strain evidence="14 75">3.F.T.1A.1</strain>
        <strain evidence="15 81">3.F.T.1A.2</strain>
        <strain evidence="17 91">3.F.T.1A.4</strain>
        <strain evidence="16 87">3.F.T.2.1</strain>
        <strain evidence="18">3.H.A.1A.1</strain>
        <strain evidence="19 71">3.H.A.1A.2</strain>
        <strain evidence="20 66">3.H.A.2.1</strain>
        <strain evidence="21 101">3.H.A.2.4</strain>
        <strain evidence="22 63">3.H.A.2.5</strain>
        <strain evidence="23 109">3.H.A.2.6</strain>
        <strain evidence="25 86">3.H.A.2.8</strain>
        <strain evidence="24 94">3.H.M.1A.1</strain>
        <strain evidence="26 89">3.H.M.1B.1</strain>
        <strain evidence="28 59">3.H.M.1B.2</strain>
        <strain evidence="27 79">3.H.M.1B.5</strain>
        <strain evidence="30 84">3.H.M.2.7</strain>
        <strain evidence="31 102">3.H.T.1A.1</strain>
        <strain evidence="29 108">3.H.T.1A.2</strain>
    </source>
</reference>
<evidence type="ECO:0000313" key="15">
    <source>
        <dbReference type="EMBL" id="KKG61300.1"/>
    </source>
</evidence>
<evidence type="ECO:0000313" key="26">
    <source>
        <dbReference type="EMBL" id="KKG96096.1"/>
    </source>
</evidence>
<evidence type="ECO:0000313" key="86">
    <source>
        <dbReference type="Proteomes" id="UP000034409"/>
    </source>
</evidence>
<dbReference type="EMBL" id="JJOT01000065">
    <property type="protein sequence ID" value="KKG02116.1"/>
    <property type="molecule type" value="Genomic_DNA"/>
</dbReference>
<evidence type="ECO:0000313" key="83">
    <source>
        <dbReference type="Proteomes" id="UP000034338"/>
    </source>
</evidence>
<dbReference type="EMBL" id="JJPL01000108">
    <property type="protein sequence ID" value="KKG62690.1"/>
    <property type="molecule type" value="Genomic_DNA"/>
</dbReference>
<dbReference type="EMBL" id="JJPY01000034">
    <property type="protein sequence ID" value="KKH10682.1"/>
    <property type="molecule type" value="Genomic_DNA"/>
</dbReference>
<dbReference type="EMBL" id="JJPU01000121">
    <property type="protein sequence ID" value="KKG96096.1"/>
    <property type="molecule type" value="Genomic_DNA"/>
</dbReference>
<evidence type="ECO:0000313" key="9">
    <source>
        <dbReference type="EMBL" id="KKG39465.1"/>
    </source>
</evidence>
<evidence type="ECO:0000313" key="47">
    <source>
        <dbReference type="EMBL" id="KKH66827.1"/>
    </source>
</evidence>
<evidence type="ECO:0000313" key="77">
    <source>
        <dbReference type="Proteomes" id="UP000034227"/>
    </source>
</evidence>
<evidence type="ECO:0000313" key="43">
    <source>
        <dbReference type="EMBL" id="KKH52763.1"/>
    </source>
</evidence>
<evidence type="ECO:0000313" key="14">
    <source>
        <dbReference type="EMBL" id="KKG56947.1"/>
    </source>
</evidence>
<dbReference type="Proteomes" id="UP000033889">
    <property type="component" value="Unassembled WGS sequence"/>
</dbReference>
<dbReference type="InterPro" id="IPR001387">
    <property type="entry name" value="Cro/C1-type_HTH"/>
</dbReference>
<dbReference type="EMBL" id="JJQJ01000067">
    <property type="protein sequence ID" value="KKH51146.1"/>
    <property type="molecule type" value="Genomic_DNA"/>
</dbReference>
<dbReference type="EMBL" id="JJQQ01000128">
    <property type="protein sequence ID" value="KKH65225.1"/>
    <property type="molecule type" value="Genomic_DNA"/>
</dbReference>
<evidence type="ECO:0000313" key="70">
    <source>
        <dbReference type="Proteomes" id="UP000034064"/>
    </source>
</evidence>
<evidence type="ECO:0000313" key="92">
    <source>
        <dbReference type="Proteomes" id="UP000034577"/>
    </source>
</evidence>
<dbReference type="EMBL" id="JJPS01000072">
    <property type="protein sequence ID" value="KKG91554.1"/>
    <property type="molecule type" value="Genomic_DNA"/>
</dbReference>
<evidence type="ECO:0000313" key="25">
    <source>
        <dbReference type="EMBL" id="KKG91554.1"/>
    </source>
</evidence>
<dbReference type="Pfam" id="PF01381">
    <property type="entry name" value="HTH_3"/>
    <property type="match status" value="1"/>
</dbReference>
<dbReference type="Proteomes" id="UP000034950">
    <property type="component" value="Unassembled WGS sequence"/>
</dbReference>
<evidence type="ECO:0000313" key="7">
    <source>
        <dbReference type="EMBL" id="KKG32278.1"/>
    </source>
</evidence>
<evidence type="ECO:0000313" key="6">
    <source>
        <dbReference type="EMBL" id="KKG31321.1"/>
    </source>
</evidence>
<dbReference type="EMBL" id="JJQT01000090">
    <property type="protein sequence ID" value="KKH79729.1"/>
    <property type="molecule type" value="Genomic_DNA"/>
</dbReference>
<dbReference type="Proteomes" id="UP000033878">
    <property type="component" value="Unassembled WGS sequence"/>
</dbReference>
<evidence type="ECO:0000313" key="35">
    <source>
        <dbReference type="EMBL" id="KKH28078.1"/>
    </source>
</evidence>
<dbReference type="EMBL" id="JJQP01000121">
    <property type="protein sequence ID" value="KKH66827.1"/>
    <property type="molecule type" value="Genomic_DNA"/>
</dbReference>
<dbReference type="EMBL" id="JJPG01000024">
    <property type="protein sequence ID" value="KKG55415.1"/>
    <property type="molecule type" value="Genomic_DNA"/>
</dbReference>
<evidence type="ECO:0000313" key="73">
    <source>
        <dbReference type="Proteomes" id="UP000034151"/>
    </source>
</evidence>
<dbReference type="Proteomes" id="UP000034142">
    <property type="component" value="Unassembled WGS sequence"/>
</dbReference>
<dbReference type="EMBL" id="JJPC01000010">
    <property type="protein sequence ID" value="KKG37994.1"/>
    <property type="molecule type" value="Genomic_DNA"/>
</dbReference>
<dbReference type="EMBL" id="JJQZ01000122">
    <property type="protein sequence ID" value="KKH94058.1"/>
    <property type="molecule type" value="Genomic_DNA"/>
</dbReference>
<evidence type="ECO:0000313" key="106">
    <source>
        <dbReference type="Proteomes" id="UP000034925"/>
    </source>
</evidence>
<evidence type="ECO:0000313" key="17">
    <source>
        <dbReference type="EMBL" id="KKG65789.1"/>
    </source>
</evidence>
<evidence type="ECO:0000313" key="97">
    <source>
        <dbReference type="Proteomes" id="UP000034672"/>
    </source>
</evidence>
<dbReference type="EMBL" id="JJQV01000100">
    <property type="protein sequence ID" value="KKH82166.1"/>
    <property type="molecule type" value="Genomic_DNA"/>
</dbReference>
<evidence type="ECO:0000313" key="30">
    <source>
        <dbReference type="EMBL" id="KKH10538.1"/>
    </source>
</evidence>
<evidence type="ECO:0000313" key="41">
    <source>
        <dbReference type="EMBL" id="KKH51146.1"/>
    </source>
</evidence>
<evidence type="ECO:0000313" key="109">
    <source>
        <dbReference type="Proteomes" id="UP000034950"/>
    </source>
</evidence>
<evidence type="ECO:0000313" key="40">
    <source>
        <dbReference type="EMBL" id="KKH40486.1"/>
    </source>
</evidence>
<evidence type="ECO:0000313" key="22">
    <source>
        <dbReference type="EMBL" id="KKG80807.1"/>
    </source>
</evidence>
<evidence type="ECO:0000313" key="58">
    <source>
        <dbReference type="Proteomes" id="UP000033814"/>
    </source>
</evidence>
<evidence type="ECO:0000313" key="66">
    <source>
        <dbReference type="Proteomes" id="UP000034001"/>
    </source>
</evidence>
<evidence type="ECO:0000313" key="4">
    <source>
        <dbReference type="EMBL" id="KKG02116.1"/>
    </source>
</evidence>
<evidence type="ECO:0000313" key="65">
    <source>
        <dbReference type="Proteomes" id="UP000033987"/>
    </source>
</evidence>
<evidence type="ECO:0000313" key="84">
    <source>
        <dbReference type="Proteomes" id="UP000034387"/>
    </source>
</evidence>
<dbReference type="Proteomes" id="UP000034040">
    <property type="component" value="Unassembled WGS sequence"/>
</dbReference>
<dbReference type="Proteomes" id="UP000034925">
    <property type="component" value="Unassembled WGS sequence"/>
</dbReference>
<evidence type="ECO:0000313" key="52">
    <source>
        <dbReference type="EMBL" id="KKH82166.1"/>
    </source>
</evidence>
<dbReference type="EMBL" id="JJPA01000152">
    <property type="protein sequence ID" value="KKG31321.1"/>
    <property type="molecule type" value="Genomic_DNA"/>
</dbReference>
<sequence>MIIFRLLAALLMALFSFLFLSLFFYARKFHVFRSLHILSVYKNPLRNKKFGEYRNCPDILTGLKYLFVFPKTTQLNKGIKQEELAEALGVSRQTTGSLENGRYNPSIILAFKIAGYFNITIEEVFIYEEENDDKN</sequence>
<evidence type="ECO:0000313" key="107">
    <source>
        <dbReference type="Proteomes" id="UP000034937"/>
    </source>
</evidence>
<evidence type="ECO:0000313" key="24">
    <source>
        <dbReference type="EMBL" id="KKG91026.1"/>
    </source>
</evidence>
<evidence type="ECO:0000313" key="42">
    <source>
        <dbReference type="EMBL" id="KKH52157.1"/>
    </source>
</evidence>
<evidence type="ECO:0000313" key="33">
    <source>
        <dbReference type="EMBL" id="KKH23319.1"/>
    </source>
</evidence>
<evidence type="ECO:0000313" key="98">
    <source>
        <dbReference type="Proteomes" id="UP000034692"/>
    </source>
</evidence>
<evidence type="ECO:0000313" key="59">
    <source>
        <dbReference type="Proteomes" id="UP000033835"/>
    </source>
</evidence>
<evidence type="ECO:0000313" key="81">
    <source>
        <dbReference type="Proteomes" id="UP000034279"/>
    </source>
</evidence>
<evidence type="ECO:0000313" key="101">
    <source>
        <dbReference type="Proteomes" id="UP000034817"/>
    </source>
</evidence>
<dbReference type="EMBL" id="JJPK01000008">
    <property type="protein sequence ID" value="KKG65789.1"/>
    <property type="molecule type" value="Genomic_DNA"/>
</dbReference>
<dbReference type="EMBL" id="JJQF01000055">
    <property type="protein sequence ID" value="KKH31945.1"/>
    <property type="molecule type" value="Genomic_DNA"/>
</dbReference>
<evidence type="ECO:0000313" key="51">
    <source>
        <dbReference type="EMBL" id="KKH81264.1"/>
    </source>
</evidence>
<evidence type="ECO:0000313" key="87">
    <source>
        <dbReference type="Proteomes" id="UP000034424"/>
    </source>
</evidence>
<dbReference type="EMBL" id="JJOU01000145">
    <property type="protein sequence ID" value="KKG12083.1"/>
    <property type="molecule type" value="Genomic_DNA"/>
</dbReference>
<evidence type="ECO:0000313" key="75">
    <source>
        <dbReference type="Proteomes" id="UP000034188"/>
    </source>
</evidence>
<dbReference type="EMBL" id="JJPR01000133">
    <property type="protein sequence ID" value="KKG83936.1"/>
    <property type="molecule type" value="Genomic_DNA"/>
</dbReference>
<evidence type="ECO:0000313" key="102">
    <source>
        <dbReference type="Proteomes" id="UP000034820"/>
    </source>
</evidence>
<dbReference type="Gene3D" id="1.10.260.40">
    <property type="entry name" value="lambda repressor-like DNA-binding domains"/>
    <property type="match status" value="1"/>
</dbReference>
<evidence type="ECO:0000313" key="48">
    <source>
        <dbReference type="EMBL" id="KKH73603.1"/>
    </source>
</evidence>
<dbReference type="SUPFAM" id="SSF47413">
    <property type="entry name" value="lambda repressor-like DNA-binding domains"/>
    <property type="match status" value="1"/>
</dbReference>
<dbReference type="EMBL" id="JJQR01000090">
    <property type="protein sequence ID" value="KKH74566.1"/>
    <property type="molecule type" value="Genomic_DNA"/>
</dbReference>
<dbReference type="Proteomes" id="UP000034944">
    <property type="component" value="Unassembled WGS sequence"/>
</dbReference>
<evidence type="ECO:0000313" key="12">
    <source>
        <dbReference type="EMBL" id="KKG47543.1"/>
    </source>
</evidence>
<evidence type="ECO:0000313" key="44">
    <source>
        <dbReference type="EMBL" id="KKH61498.1"/>
    </source>
</evidence>
<dbReference type="EMBL" id="JJQA01000030">
    <property type="protein sequence ID" value="KKH19211.1"/>
    <property type="molecule type" value="Genomic_DNA"/>
</dbReference>
<evidence type="ECO:0000313" key="64">
    <source>
        <dbReference type="Proteomes" id="UP000033933"/>
    </source>
</evidence>
<dbReference type="EMBL" id="JJPZ01000145">
    <property type="protein sequence ID" value="KKH07356.1"/>
    <property type="molecule type" value="Genomic_DNA"/>
</dbReference>
<evidence type="ECO:0000313" key="79">
    <source>
        <dbReference type="Proteomes" id="UP000034253"/>
    </source>
</evidence>
<evidence type="ECO:0000313" key="108">
    <source>
        <dbReference type="Proteomes" id="UP000034944"/>
    </source>
</evidence>
<dbReference type="Proteomes" id="UP000034758">
    <property type="component" value="Unassembled WGS sequence"/>
</dbReference>
<evidence type="ECO:0000313" key="67">
    <source>
        <dbReference type="Proteomes" id="UP000034021"/>
    </source>
</evidence>
<evidence type="ECO:0000313" key="13">
    <source>
        <dbReference type="EMBL" id="KKG55415.1"/>
    </source>
</evidence>
<dbReference type="Proteomes" id="UP000033885">
    <property type="component" value="Unassembled WGS sequence"/>
</dbReference>
<evidence type="ECO:0000313" key="53">
    <source>
        <dbReference type="EMBL" id="KKH89685.1"/>
    </source>
</evidence>
<evidence type="ECO:0000313" key="49">
    <source>
        <dbReference type="EMBL" id="KKH74566.1"/>
    </source>
</evidence>
<dbReference type="Proteomes" id="UP000034074">
    <property type="component" value="Unassembled WGS sequence"/>
</dbReference>
<dbReference type="EMBL" id="JJQO01000193">
    <property type="protein sequence ID" value="KKH63491.1"/>
    <property type="molecule type" value="Genomic_DNA"/>
</dbReference>
<evidence type="ECO:0000313" key="54">
    <source>
        <dbReference type="EMBL" id="KKH94058.1"/>
    </source>
</evidence>
<dbReference type="EMBL" id="JJRA01000115">
    <property type="protein sequence ID" value="KKI02028.1"/>
    <property type="molecule type" value="Genomic_DNA"/>
</dbReference>
<dbReference type="PROSITE" id="PS50943">
    <property type="entry name" value="HTH_CROC1"/>
    <property type="match status" value="1"/>
</dbReference>
<dbReference type="InterPro" id="IPR010982">
    <property type="entry name" value="Lambda_DNA-bd_dom_sf"/>
</dbReference>
<dbReference type="EMBL" id="JJPW01000131">
    <property type="protein sequence ID" value="KKG96206.1"/>
    <property type="molecule type" value="Genomic_DNA"/>
</dbReference>
<evidence type="ECO:0000313" key="60">
    <source>
        <dbReference type="Proteomes" id="UP000033864"/>
    </source>
</evidence>
<evidence type="ECO:0000313" key="36">
    <source>
        <dbReference type="EMBL" id="KKH31945.1"/>
    </source>
</evidence>
<dbReference type="EMBL" id="JJPP01000058">
    <property type="protein sequence ID" value="KKG80714.1"/>
    <property type="molecule type" value="Genomic_DNA"/>
</dbReference>
<evidence type="ECO:0000313" key="10">
    <source>
        <dbReference type="EMBL" id="KKG41552.1"/>
    </source>
</evidence>
<dbReference type="Proteomes" id="UP000034195">
    <property type="component" value="Unassembled WGS sequence"/>
</dbReference>
<evidence type="ECO:0000313" key="62">
    <source>
        <dbReference type="Proteomes" id="UP000033885"/>
    </source>
</evidence>
<dbReference type="Proteomes" id="UP000034279">
    <property type="component" value="Unassembled WGS sequence"/>
</dbReference>
<evidence type="ECO:0000313" key="31">
    <source>
        <dbReference type="EMBL" id="KKH10682.1"/>
    </source>
</evidence>
<dbReference type="Proteomes" id="UP000034547">
    <property type="component" value="Unassembled WGS sequence"/>
</dbReference>
<dbReference type="Proteomes" id="UP000034338">
    <property type="component" value="Unassembled WGS sequence"/>
</dbReference>
<evidence type="ECO:0000313" key="57">
    <source>
        <dbReference type="EMBL" id="KKI02028.1"/>
    </source>
</evidence>
<dbReference type="Proteomes" id="UP000034387">
    <property type="component" value="Unassembled WGS sequence"/>
</dbReference>
<dbReference type="Proteomes" id="UP000034842">
    <property type="component" value="Unassembled WGS sequence"/>
</dbReference>
<evidence type="ECO:0000313" key="29">
    <source>
        <dbReference type="EMBL" id="KKH07356.1"/>
    </source>
</evidence>
<dbReference type="EMBL" id="JJPQ01000104">
    <property type="protein sequence ID" value="KKG80807.1"/>
    <property type="molecule type" value="Genomic_DNA"/>
</dbReference>
<evidence type="ECO:0000313" key="105">
    <source>
        <dbReference type="Proteomes" id="UP000034921"/>
    </source>
</evidence>
<dbReference type="Proteomes" id="UP000034817">
    <property type="component" value="Unassembled WGS sequence"/>
</dbReference>
<dbReference type="Proteomes" id="UP000034064">
    <property type="component" value="Unassembled WGS sequence"/>
</dbReference>
<evidence type="ECO:0000313" key="19">
    <source>
        <dbReference type="EMBL" id="KKG73943.1"/>
    </source>
</evidence>
<evidence type="ECO:0000256" key="1">
    <source>
        <dbReference type="ARBA" id="ARBA00023125"/>
    </source>
</evidence>
<dbReference type="EMBL" id="JJQE01000020">
    <property type="protein sequence ID" value="KKH32059.1"/>
    <property type="molecule type" value="Genomic_DNA"/>
</dbReference>
<dbReference type="Proteomes" id="UP000034577">
    <property type="component" value="Unassembled WGS sequence"/>
</dbReference>
<dbReference type="EMBL" id="JJPV01000095">
    <property type="protein sequence ID" value="KKG97817.1"/>
    <property type="molecule type" value="Genomic_DNA"/>
</dbReference>
<dbReference type="PANTHER" id="PTHR46558:SF4">
    <property type="entry name" value="DNA-BIDING PHAGE PROTEIN"/>
    <property type="match status" value="1"/>
</dbReference>
<evidence type="ECO:0000313" key="23">
    <source>
        <dbReference type="EMBL" id="KKG83936.1"/>
    </source>
</evidence>
<evidence type="ECO:0000313" key="74">
    <source>
        <dbReference type="Proteomes" id="UP000034152"/>
    </source>
</evidence>
<dbReference type="Proteomes" id="UP000034227">
    <property type="component" value="Unassembled WGS sequence"/>
</dbReference>
<dbReference type="EMBL" id="JJQU01000218">
    <property type="protein sequence ID" value="KKH81264.1"/>
    <property type="molecule type" value="Genomic_DNA"/>
</dbReference>
<dbReference type="Proteomes" id="UP000034409">
    <property type="component" value="Unassembled WGS sequence"/>
</dbReference>
<dbReference type="EMBL" id="JJQB01000012">
    <property type="protein sequence ID" value="KKH23319.1"/>
    <property type="molecule type" value="Genomic_DNA"/>
</dbReference>
<evidence type="ECO:0000313" key="16">
    <source>
        <dbReference type="EMBL" id="KKG62690.1"/>
    </source>
</evidence>
<dbReference type="EMBL" id="JJRB01000125">
    <property type="protein sequence ID" value="KKI01215.1"/>
    <property type="molecule type" value="Genomic_DNA"/>
</dbReference>
<dbReference type="EMBL" id="JJPH01000141">
    <property type="protein sequence ID" value="KKG47543.1"/>
    <property type="molecule type" value="Genomic_DNA"/>
</dbReference>
<evidence type="ECO:0000313" key="20">
    <source>
        <dbReference type="EMBL" id="KKG75709.1"/>
    </source>
</evidence>
<dbReference type="Proteomes" id="UP000034667">
    <property type="component" value="Unassembled WGS sequence"/>
</dbReference>
<evidence type="ECO:0000313" key="56">
    <source>
        <dbReference type="EMBL" id="KKI01215.1"/>
    </source>
</evidence>
<dbReference type="EMBL" id="JJQX01000086">
    <property type="protein sequence ID" value="KKH96183.1"/>
    <property type="molecule type" value="Genomic_DNA"/>
</dbReference>
<accession>A0A0F8J6U5</accession>
<dbReference type="Proteomes" id="UP000034733">
    <property type="component" value="Unassembled WGS sequence"/>
</dbReference>
<dbReference type="EMBL" id="JJPX01000078">
    <property type="protein sequence ID" value="KKH10538.1"/>
    <property type="molecule type" value="Genomic_DNA"/>
</dbReference>
<dbReference type="Proteomes" id="UP000033814">
    <property type="component" value="Unassembled WGS sequence"/>
</dbReference>
<dbReference type="Proteomes" id="UP000034820">
    <property type="component" value="Unassembled WGS sequence"/>
</dbReference>
<dbReference type="GO" id="GO:0003677">
    <property type="term" value="F:DNA binding"/>
    <property type="evidence" value="ECO:0007669"/>
    <property type="project" value="UniProtKB-KW"/>
</dbReference>
<evidence type="ECO:0000313" key="96">
    <source>
        <dbReference type="Proteomes" id="UP000034668"/>
    </source>
</evidence>
<dbReference type="Proteomes" id="UP000034188">
    <property type="component" value="Unassembled WGS sequence"/>
</dbReference>
<evidence type="ECO:0000313" key="38">
    <source>
        <dbReference type="EMBL" id="KKH38854.1"/>
    </source>
</evidence>
<dbReference type="EMBL" id="JJPF01000134">
    <property type="protein sequence ID" value="KKG39465.1"/>
    <property type="molecule type" value="Genomic_DNA"/>
</dbReference>
<dbReference type="EMBL" id="JJQN01000048">
    <property type="protein sequence ID" value="KKH61498.1"/>
    <property type="molecule type" value="Genomic_DNA"/>
</dbReference>
<dbReference type="EMBL" id="JJQH01000090">
    <property type="protein sequence ID" value="KKH40486.1"/>
    <property type="molecule type" value="Genomic_DNA"/>
</dbReference>
<dbReference type="Proteomes" id="UP000033864">
    <property type="component" value="Unassembled WGS sequence"/>
</dbReference>
<dbReference type="Proteomes" id="UP000034021">
    <property type="component" value="Unassembled WGS sequence"/>
</dbReference>
<evidence type="ECO:0000313" key="103">
    <source>
        <dbReference type="Proteomes" id="UP000034842"/>
    </source>
</evidence>
<dbReference type="Proteomes" id="UP000034152">
    <property type="component" value="Unassembled WGS sequence"/>
</dbReference>
<dbReference type="Proteomes" id="UP000034468">
    <property type="component" value="Unassembled WGS sequence"/>
</dbReference>
<evidence type="ECO:0000313" key="63">
    <source>
        <dbReference type="Proteomes" id="UP000033889"/>
    </source>
</evidence>
<dbReference type="EMBL" id="JJPN01000043">
    <property type="protein sequence ID" value="KKG73943.1"/>
    <property type="molecule type" value="Genomic_DNA"/>
</dbReference>
<dbReference type="EMBL" id="JJQS01000098">
    <property type="protein sequence ID" value="KKH73603.1"/>
    <property type="molecule type" value="Genomic_DNA"/>
</dbReference>
<evidence type="ECO:0000313" key="69">
    <source>
        <dbReference type="Proteomes" id="UP000034047"/>
    </source>
</evidence>
<evidence type="ECO:0000313" key="32">
    <source>
        <dbReference type="EMBL" id="KKH19211.1"/>
    </source>
</evidence>
<proteinExistence type="predicted"/>
<evidence type="ECO:0000313" key="99">
    <source>
        <dbReference type="Proteomes" id="UP000034733"/>
    </source>
</evidence>
<dbReference type="Proteomes" id="UP000034232">
    <property type="component" value="Unassembled WGS sequence"/>
</dbReference>
<evidence type="ECO:0000313" key="50">
    <source>
        <dbReference type="EMBL" id="KKH79729.1"/>
    </source>
</evidence>
<evidence type="ECO:0000259" key="2">
    <source>
        <dbReference type="PROSITE" id="PS50943"/>
    </source>
</evidence>
<keyword evidence="1" id="KW-0238">DNA-binding</keyword>
<dbReference type="EMBL" id="JJPM01000298">
    <property type="protein sequence ID" value="KKG68648.1"/>
    <property type="molecule type" value="Genomic_DNA"/>
</dbReference>
<dbReference type="PANTHER" id="PTHR46558">
    <property type="entry name" value="TRACRIPTIONAL REGULATORY PROTEIN-RELATED-RELATED"/>
    <property type="match status" value="1"/>
</dbReference>
<comment type="caution">
    <text evidence="28">The sequence shown here is derived from an EMBL/GenBank/DDBJ whole genome shotgun (WGS) entry which is preliminary data.</text>
</comment>
<evidence type="ECO:0000313" key="71">
    <source>
        <dbReference type="Proteomes" id="UP000034074"/>
    </source>
</evidence>
<dbReference type="EMBL" id="JJQC01000021">
    <property type="protein sequence ID" value="KKH24656.1"/>
    <property type="molecule type" value="Genomic_DNA"/>
</dbReference>
<dbReference type="EMBL" id="JJPI01000030">
    <property type="protein sequence ID" value="KKG56947.1"/>
    <property type="molecule type" value="Genomic_DNA"/>
</dbReference>